<dbReference type="EMBL" id="NIPR01000045">
    <property type="protein sequence ID" value="PMD68281.1"/>
    <property type="molecule type" value="Genomic_DNA"/>
</dbReference>
<dbReference type="CDD" id="cd16914">
    <property type="entry name" value="EcfT"/>
    <property type="match status" value="1"/>
</dbReference>
<dbReference type="GO" id="GO:0005886">
    <property type="term" value="C:plasma membrane"/>
    <property type="evidence" value="ECO:0007669"/>
    <property type="project" value="UniProtKB-ARBA"/>
</dbReference>
<evidence type="ECO:0000313" key="6">
    <source>
        <dbReference type="EMBL" id="PMD68281.1"/>
    </source>
</evidence>
<evidence type="ECO:0008006" key="8">
    <source>
        <dbReference type="Google" id="ProtNLM"/>
    </source>
</evidence>
<protein>
    <recommendedName>
        <fullName evidence="8">Cobalt ABC transporter permease</fullName>
    </recommendedName>
</protein>
<feature type="transmembrane region" description="Helical" evidence="5">
    <location>
        <begin position="56"/>
        <end position="77"/>
    </location>
</feature>
<evidence type="ECO:0000256" key="4">
    <source>
        <dbReference type="ARBA" id="ARBA00023136"/>
    </source>
</evidence>
<sequence>MNRLILFFQKNVNSITVFAYLLNIILVSLLYNNPFITITILISLLIISFLTRREKFFSYIGFSSVVFLVTVLFNLILNQRGTHNLLMIGFLKITMESLGNSLILGLSFVNLLWSFYIYDSFARTKVIFEVLSRLFKSIAIIFILTLKFIPEIIQTFTETRELRKFRVNIFETKGFKKIQQTIDLTEIILDKAVAKFMNVSDTLILKGYEKQHQRMGKIFFKRIDYWTLTLIVGSFILDFWFAVTKTGQINFGSANLMIGFNHKIFMIMIINSVLILLPLLIGGINYQWWKFYISKTTVSNTITAKSYR</sequence>
<dbReference type="Proteomes" id="UP000235649">
    <property type="component" value="Unassembled WGS sequence"/>
</dbReference>
<accession>A0A2N7ASE6</accession>
<comment type="subcellular location">
    <subcellularLocation>
        <location evidence="1">Membrane</location>
        <topology evidence="1">Multi-pass membrane protein</topology>
    </subcellularLocation>
</comment>
<gene>
    <name evidence="6" type="ORF">CBP76_10095</name>
</gene>
<dbReference type="RefSeq" id="WP_102196761.1">
    <property type="nucleotide sequence ID" value="NZ_NIPR01000045.1"/>
</dbReference>
<reference evidence="6 7" key="1">
    <citation type="submission" date="2017-05" db="EMBL/GenBank/DDBJ databases">
        <title>Lactobacillus nurukis nov., sp. nov., isolated from nuruk.</title>
        <authorList>
            <person name="Kim S.-J."/>
        </authorList>
    </citation>
    <scope>NUCLEOTIDE SEQUENCE [LARGE SCALE GENOMIC DNA]</scope>
    <source>
        <strain evidence="6 7">SYF10-1a</strain>
    </source>
</reference>
<proteinExistence type="predicted"/>
<feature type="transmembrane region" description="Helical" evidence="5">
    <location>
        <begin position="263"/>
        <end position="286"/>
    </location>
</feature>
<feature type="transmembrane region" description="Helical" evidence="5">
    <location>
        <begin position="138"/>
        <end position="156"/>
    </location>
</feature>
<keyword evidence="7" id="KW-1185">Reference proteome</keyword>
<feature type="transmembrane region" description="Helical" evidence="5">
    <location>
        <begin position="20"/>
        <end position="50"/>
    </location>
</feature>
<feature type="transmembrane region" description="Helical" evidence="5">
    <location>
        <begin position="223"/>
        <end position="243"/>
    </location>
</feature>
<dbReference type="OrthoDB" id="2272215at2"/>
<evidence type="ECO:0000256" key="1">
    <source>
        <dbReference type="ARBA" id="ARBA00004141"/>
    </source>
</evidence>
<dbReference type="InterPro" id="IPR003339">
    <property type="entry name" value="ABC/ECF_trnsptr_transmembrane"/>
</dbReference>
<comment type="caution">
    <text evidence="6">The sequence shown here is derived from an EMBL/GenBank/DDBJ whole genome shotgun (WGS) entry which is preliminary data.</text>
</comment>
<keyword evidence="2 5" id="KW-0812">Transmembrane</keyword>
<dbReference type="AlphaFoldDB" id="A0A2N7ASE6"/>
<feature type="transmembrane region" description="Helical" evidence="5">
    <location>
        <begin position="98"/>
        <end position="118"/>
    </location>
</feature>
<name>A0A2N7ASE6_9LACO</name>
<evidence type="ECO:0000256" key="3">
    <source>
        <dbReference type="ARBA" id="ARBA00022989"/>
    </source>
</evidence>
<evidence type="ECO:0000313" key="7">
    <source>
        <dbReference type="Proteomes" id="UP000235649"/>
    </source>
</evidence>
<evidence type="ECO:0000256" key="2">
    <source>
        <dbReference type="ARBA" id="ARBA00022692"/>
    </source>
</evidence>
<keyword evidence="4 5" id="KW-0472">Membrane</keyword>
<keyword evidence="3 5" id="KW-1133">Transmembrane helix</keyword>
<evidence type="ECO:0000256" key="5">
    <source>
        <dbReference type="SAM" id="Phobius"/>
    </source>
</evidence>
<organism evidence="6 7">
    <name type="scientific">Companilactobacillus nuruki</name>
    <dbReference type="NCBI Taxonomy" id="1993540"/>
    <lineage>
        <taxon>Bacteria</taxon>
        <taxon>Bacillati</taxon>
        <taxon>Bacillota</taxon>
        <taxon>Bacilli</taxon>
        <taxon>Lactobacillales</taxon>
        <taxon>Lactobacillaceae</taxon>
        <taxon>Companilactobacillus</taxon>
    </lineage>
</organism>